<keyword evidence="2" id="KW-1185">Reference proteome</keyword>
<evidence type="ECO:0000313" key="2">
    <source>
        <dbReference type="Proteomes" id="UP000198521"/>
    </source>
</evidence>
<accession>A0A1H7KQU3</accession>
<dbReference type="OrthoDB" id="1122873at2"/>
<dbReference type="RefSeq" id="WP_091406968.1">
    <property type="nucleotide sequence ID" value="NZ_FOAB01000002.1"/>
</dbReference>
<evidence type="ECO:0000313" key="1">
    <source>
        <dbReference type="EMBL" id="SEK89159.1"/>
    </source>
</evidence>
<dbReference type="STRING" id="1038014.SAMN04487910_1404"/>
<evidence type="ECO:0008006" key="3">
    <source>
        <dbReference type="Google" id="ProtNLM"/>
    </source>
</evidence>
<dbReference type="AlphaFoldDB" id="A0A1H7KQU3"/>
<sequence length="110" mass="13051">MTKIERQIELIERLDRLIRMQATGNPQQLARRLDISKASLFRIFEVMKRLNAPIIFDIGLQSYIYEEQVSFRFGFYTRDLQGEEILEISGGSFQRILMEPGFNYPYLRIV</sequence>
<organism evidence="1 2">
    <name type="scientific">Aquimarina amphilecti</name>
    <dbReference type="NCBI Taxonomy" id="1038014"/>
    <lineage>
        <taxon>Bacteria</taxon>
        <taxon>Pseudomonadati</taxon>
        <taxon>Bacteroidota</taxon>
        <taxon>Flavobacteriia</taxon>
        <taxon>Flavobacteriales</taxon>
        <taxon>Flavobacteriaceae</taxon>
        <taxon>Aquimarina</taxon>
    </lineage>
</organism>
<gene>
    <name evidence="1" type="ORF">SAMN04487910_1404</name>
</gene>
<dbReference type="EMBL" id="FOAB01000002">
    <property type="protein sequence ID" value="SEK89159.1"/>
    <property type="molecule type" value="Genomic_DNA"/>
</dbReference>
<dbReference type="Proteomes" id="UP000198521">
    <property type="component" value="Unassembled WGS sequence"/>
</dbReference>
<reference evidence="1 2" key="1">
    <citation type="submission" date="2016-10" db="EMBL/GenBank/DDBJ databases">
        <authorList>
            <person name="de Groot N.N."/>
        </authorList>
    </citation>
    <scope>NUCLEOTIDE SEQUENCE [LARGE SCALE GENOMIC DNA]</scope>
    <source>
        <strain evidence="1 2">DSM 25232</strain>
    </source>
</reference>
<proteinExistence type="predicted"/>
<name>A0A1H7KQU3_AQUAM</name>
<protein>
    <recommendedName>
        <fullName evidence="3">HTH domain-containing protein</fullName>
    </recommendedName>
</protein>